<dbReference type="EMBL" id="WHPN01000206">
    <property type="protein sequence ID" value="KAF4409544.1"/>
    <property type="molecule type" value="Genomic_DNA"/>
</dbReference>
<sequence length="447" mass="47221">MTDTAQSTAARGLTRWQAIPLAIGSIAGSGILFLPSAVYARAGHNSLLVWALSILLCLPMLLMFDDMVRSNPDGRGIEAFIRLGLGDVFARCVPVMFIALVIVGLPSGAFVAGRYVAQTFDMARATTITIAVAVLVAALLINLAGVRASTRVQTAATWGLVLVATVLLLSAVPSARDGLDTVVPGTSGLDVVLPGVLLSFWAFAGFENLTFLAREFRNPERDFLPVSSIALTVYGIFTILLTVAIAVTVPRGDVDQVVGLLQLVEAVGWGQAMLWAVTFIACCAMLLNAIAWVWGVSQLTYDAADNGMLPAVLVMSGGEKSRKRSLTLLAVLFSATTVLLGFKPSLVVDTTATASAIFMLLYVLSIVSYVRVRGLTVRSGLNLVLFVVIAVSLLESLQHALYGVLVLIAALVTQTVRRRRKNGTPAPEAREAAAGPPAGEPAEDGDR</sequence>
<keyword evidence="5 7" id="KW-0472">Membrane</keyword>
<dbReference type="Gene3D" id="1.20.1740.10">
    <property type="entry name" value="Amino acid/polyamine transporter I"/>
    <property type="match status" value="1"/>
</dbReference>
<dbReference type="RefSeq" id="WP_170315804.1">
    <property type="nucleotide sequence ID" value="NZ_WHPN01000206.1"/>
</dbReference>
<keyword evidence="9" id="KW-1185">Reference proteome</keyword>
<dbReference type="InterPro" id="IPR002293">
    <property type="entry name" value="AA/rel_permease1"/>
</dbReference>
<evidence type="ECO:0000256" key="7">
    <source>
        <dbReference type="SAM" id="Phobius"/>
    </source>
</evidence>
<feature type="transmembrane region" description="Helical" evidence="7">
    <location>
        <begin position="21"/>
        <end position="41"/>
    </location>
</feature>
<feature type="region of interest" description="Disordered" evidence="6">
    <location>
        <begin position="419"/>
        <end position="447"/>
    </location>
</feature>
<feature type="transmembrane region" description="Helical" evidence="7">
    <location>
        <begin position="223"/>
        <end position="249"/>
    </location>
</feature>
<evidence type="ECO:0000256" key="4">
    <source>
        <dbReference type="ARBA" id="ARBA00022989"/>
    </source>
</evidence>
<evidence type="ECO:0000313" key="9">
    <source>
        <dbReference type="Proteomes" id="UP000621266"/>
    </source>
</evidence>
<feature type="transmembrane region" description="Helical" evidence="7">
    <location>
        <begin position="192"/>
        <end position="211"/>
    </location>
</feature>
<comment type="caution">
    <text evidence="8">The sequence shown here is derived from an EMBL/GenBank/DDBJ whole genome shotgun (WGS) entry which is preliminary data.</text>
</comment>
<feature type="transmembrane region" description="Helical" evidence="7">
    <location>
        <begin position="88"/>
        <end position="110"/>
    </location>
</feature>
<keyword evidence="2" id="KW-1003">Cell membrane</keyword>
<keyword evidence="3 7" id="KW-0812">Transmembrane</keyword>
<feature type="transmembrane region" description="Helical" evidence="7">
    <location>
        <begin position="352"/>
        <end position="370"/>
    </location>
</feature>
<dbReference type="InterPro" id="IPR050367">
    <property type="entry name" value="APC_superfamily"/>
</dbReference>
<evidence type="ECO:0000256" key="6">
    <source>
        <dbReference type="SAM" id="MobiDB-lite"/>
    </source>
</evidence>
<keyword evidence="4 7" id="KW-1133">Transmembrane helix</keyword>
<gene>
    <name evidence="8" type="ORF">GCU69_08435</name>
</gene>
<dbReference type="PANTHER" id="PTHR42770:SF13">
    <property type="entry name" value="L-METHIONINE_BRANCHED-CHAIN AMINO ACID EXPORTER YJEH"/>
    <property type="match status" value="1"/>
</dbReference>
<feature type="transmembrane region" description="Helical" evidence="7">
    <location>
        <begin position="47"/>
        <end position="68"/>
    </location>
</feature>
<protein>
    <submittedName>
        <fullName evidence="8">APC family permease</fullName>
    </submittedName>
</protein>
<evidence type="ECO:0000256" key="1">
    <source>
        <dbReference type="ARBA" id="ARBA00004651"/>
    </source>
</evidence>
<evidence type="ECO:0000313" key="8">
    <source>
        <dbReference type="EMBL" id="KAF4409544.1"/>
    </source>
</evidence>
<evidence type="ECO:0000256" key="5">
    <source>
        <dbReference type="ARBA" id="ARBA00023136"/>
    </source>
</evidence>
<accession>A0ABQ7FMF1</accession>
<feature type="transmembrane region" description="Helical" evidence="7">
    <location>
        <begin position="326"/>
        <end position="346"/>
    </location>
</feature>
<dbReference type="Pfam" id="PF13520">
    <property type="entry name" value="AA_permease_2"/>
    <property type="match status" value="1"/>
</dbReference>
<feature type="transmembrane region" description="Helical" evidence="7">
    <location>
        <begin position="269"/>
        <end position="294"/>
    </location>
</feature>
<proteinExistence type="predicted"/>
<reference evidence="8 9" key="1">
    <citation type="submission" date="2019-10" db="EMBL/GenBank/DDBJ databases">
        <title>Streptomyces tenebrisbrunneis sp.nov., an endogenous actinomycete isolated from of Lycium ruthenicum.</title>
        <authorList>
            <person name="Ma L."/>
        </authorList>
    </citation>
    <scope>NUCLEOTIDE SEQUENCE [LARGE SCALE GENOMIC DNA]</scope>
    <source>
        <strain evidence="8 9">TRM 66187</strain>
    </source>
</reference>
<dbReference type="PIRSF" id="PIRSF006060">
    <property type="entry name" value="AA_transporter"/>
    <property type="match status" value="1"/>
</dbReference>
<name>A0ABQ7FMF1_9ACTN</name>
<evidence type="ECO:0000256" key="3">
    <source>
        <dbReference type="ARBA" id="ARBA00022692"/>
    </source>
</evidence>
<organism evidence="8 9">
    <name type="scientific">Streptomyces lycii</name>
    <dbReference type="NCBI Taxonomy" id="2654337"/>
    <lineage>
        <taxon>Bacteria</taxon>
        <taxon>Bacillati</taxon>
        <taxon>Actinomycetota</taxon>
        <taxon>Actinomycetes</taxon>
        <taxon>Kitasatosporales</taxon>
        <taxon>Streptomycetaceae</taxon>
        <taxon>Streptomyces</taxon>
    </lineage>
</organism>
<feature type="transmembrane region" description="Helical" evidence="7">
    <location>
        <begin position="400"/>
        <end position="416"/>
    </location>
</feature>
<feature type="transmembrane region" description="Helical" evidence="7">
    <location>
        <begin position="155"/>
        <end position="172"/>
    </location>
</feature>
<evidence type="ECO:0000256" key="2">
    <source>
        <dbReference type="ARBA" id="ARBA00022475"/>
    </source>
</evidence>
<dbReference type="PANTHER" id="PTHR42770">
    <property type="entry name" value="AMINO ACID TRANSPORTER-RELATED"/>
    <property type="match status" value="1"/>
</dbReference>
<dbReference type="Proteomes" id="UP000621266">
    <property type="component" value="Unassembled WGS sequence"/>
</dbReference>
<feature type="transmembrane region" description="Helical" evidence="7">
    <location>
        <begin position="122"/>
        <end position="143"/>
    </location>
</feature>
<comment type="subcellular location">
    <subcellularLocation>
        <location evidence="1">Cell membrane</location>
        <topology evidence="1">Multi-pass membrane protein</topology>
    </subcellularLocation>
</comment>
<feature type="transmembrane region" description="Helical" evidence="7">
    <location>
        <begin position="377"/>
        <end position="394"/>
    </location>
</feature>